<dbReference type="AlphaFoldDB" id="A0A9X4BVM8"/>
<accession>A0A9X4BVM8</accession>
<proteinExistence type="predicted"/>
<evidence type="ECO:0000313" key="2">
    <source>
        <dbReference type="Proteomes" id="UP001140230"/>
    </source>
</evidence>
<gene>
    <name evidence="1" type="ORF">NY667_22065</name>
</gene>
<protein>
    <recommendedName>
        <fullName evidence="3">TniQ protein</fullName>
    </recommendedName>
</protein>
<organism evidence="1 2">
    <name type="scientific">Xanthomonas hortorum pv. hederae</name>
    <dbReference type="NCBI Taxonomy" id="453603"/>
    <lineage>
        <taxon>Bacteria</taxon>
        <taxon>Pseudomonadati</taxon>
        <taxon>Pseudomonadota</taxon>
        <taxon>Gammaproteobacteria</taxon>
        <taxon>Lysobacterales</taxon>
        <taxon>Lysobacteraceae</taxon>
        <taxon>Xanthomonas</taxon>
    </lineage>
</organism>
<name>A0A9X4BVM8_9XANT</name>
<reference evidence="1" key="1">
    <citation type="journal article" date="2022" name="Phytopathology">
        <title>Whole genome sequencing-based tracing of a 2022 introduction and outbreak of Xanthomonas hortorum pv. pelargonii.</title>
        <authorList>
            <person name="Iruegas Bocardo F."/>
            <person name="Weisberg A.J."/>
            <person name="Riutta E.R."/>
            <person name="Kilday K.B."/>
            <person name="Bonkowski J.C."/>
            <person name="Creswell T.C."/>
            <person name="Daughtrey M."/>
            <person name="Rane K.K."/>
            <person name="Grunwald N.J."/>
            <person name="Chang J.H."/>
            <person name="Putnam M."/>
        </authorList>
    </citation>
    <scope>NUCLEOTIDE SEQUENCE</scope>
    <source>
        <strain evidence="1">22-338</strain>
    </source>
</reference>
<evidence type="ECO:0000313" key="1">
    <source>
        <dbReference type="EMBL" id="MDC8640410.1"/>
    </source>
</evidence>
<reference evidence="1" key="2">
    <citation type="submission" date="2022-08" db="EMBL/GenBank/DDBJ databases">
        <authorList>
            <person name="Iruegas-Bocardo F."/>
            <person name="Weisberg A.J."/>
            <person name="Riutta E.R."/>
            <person name="Kilday K."/>
            <person name="Bonkowski J.C."/>
            <person name="Creswell T."/>
            <person name="Daughtrey M.L."/>
            <person name="Rane K."/>
            <person name="Grunwald N.J."/>
            <person name="Chang J.H."/>
            <person name="Putnam M.L."/>
        </authorList>
    </citation>
    <scope>NUCLEOTIDE SEQUENCE</scope>
    <source>
        <strain evidence="1">22-338</strain>
    </source>
</reference>
<dbReference type="RefSeq" id="WP_273664677.1">
    <property type="nucleotide sequence ID" value="NZ_CP168178.1"/>
</dbReference>
<evidence type="ECO:0008006" key="3">
    <source>
        <dbReference type="Google" id="ProtNLM"/>
    </source>
</evidence>
<sequence>MKIDDSSSEIIARTRHLIGVNSIDRPFESWYAYISRLIRSNLLSTADAAKCLPADWIKWAFTPDGLVTVAPSGLMCGPLDHYKLQPNAWKLFPSLCSPPPECLRGCPVCLANGYHSYAMQDDLLAKCPLHGCLLSHVCLHCGVPLVKSALSPISNALRCPRGCSLTEATHSGLHIPQLDLITSCLGEHLRWVTKAREAITLCCQPVYIAYPPHVLSVGGGVGMRPSHGLVVALIRQLDAAGANLPAPVTYHACDEGRWQIQVTRWEVQGSRSEASATRSAQAHRDTFRRGAFVTRVPICSINSWLAWKDTFQQDETAQLVDLVNPVRGVMAIELPSYLLTNTELSALQELLCQSSDEVAACTLYDELLYQALNRARARRVALDATSMDDTSLRLEEVFEALVCVEDTTWRVSGSTQCDRALSTAWVDYRELADMGAGQIFVSRREGPR</sequence>
<comment type="caution">
    <text evidence="1">The sequence shown here is derived from an EMBL/GenBank/DDBJ whole genome shotgun (WGS) entry which is preliminary data.</text>
</comment>
<dbReference type="Proteomes" id="UP001140230">
    <property type="component" value="Unassembled WGS sequence"/>
</dbReference>
<dbReference type="EMBL" id="JANWTP010000121">
    <property type="protein sequence ID" value="MDC8640410.1"/>
    <property type="molecule type" value="Genomic_DNA"/>
</dbReference>